<dbReference type="Proteomes" id="UP000554235">
    <property type="component" value="Unassembled WGS sequence"/>
</dbReference>
<sequence length="87" mass="9510">MTERRTTDECCKTIDLAANSKDMGDLAKPVNYANGLCEHNALHNCFNPAQANSTLCKILSDRSRLVVVSAGSLTMNPSFERGNYAKD</sequence>
<keyword evidence="2" id="KW-1185">Reference proteome</keyword>
<dbReference type="AlphaFoldDB" id="A0A8H4KY55"/>
<accession>A0A8H4KY55</accession>
<gene>
    <name evidence="1" type="ORF">FALBO_14379</name>
</gene>
<dbReference type="OrthoDB" id="10470869at2759"/>
<reference evidence="1 2" key="1">
    <citation type="submission" date="2020-01" db="EMBL/GenBank/DDBJ databases">
        <title>Identification and distribution of gene clusters putatively required for synthesis of sphingolipid metabolism inhibitors in phylogenetically diverse species of the filamentous fungus Fusarium.</title>
        <authorList>
            <person name="Kim H.-S."/>
            <person name="Busman M."/>
            <person name="Brown D.W."/>
            <person name="Divon H."/>
            <person name="Uhlig S."/>
            <person name="Proctor R.H."/>
        </authorList>
    </citation>
    <scope>NUCLEOTIDE SEQUENCE [LARGE SCALE GENOMIC DNA]</scope>
    <source>
        <strain evidence="1 2">NRRL 20459</strain>
    </source>
</reference>
<evidence type="ECO:0000313" key="1">
    <source>
        <dbReference type="EMBL" id="KAF4458871.1"/>
    </source>
</evidence>
<proteinExistence type="predicted"/>
<dbReference type="EMBL" id="JAADYS010002325">
    <property type="protein sequence ID" value="KAF4458871.1"/>
    <property type="molecule type" value="Genomic_DNA"/>
</dbReference>
<evidence type="ECO:0000313" key="2">
    <source>
        <dbReference type="Proteomes" id="UP000554235"/>
    </source>
</evidence>
<organism evidence="1 2">
    <name type="scientific">Fusarium albosuccineum</name>
    <dbReference type="NCBI Taxonomy" id="1237068"/>
    <lineage>
        <taxon>Eukaryota</taxon>
        <taxon>Fungi</taxon>
        <taxon>Dikarya</taxon>
        <taxon>Ascomycota</taxon>
        <taxon>Pezizomycotina</taxon>
        <taxon>Sordariomycetes</taxon>
        <taxon>Hypocreomycetidae</taxon>
        <taxon>Hypocreales</taxon>
        <taxon>Nectriaceae</taxon>
        <taxon>Fusarium</taxon>
        <taxon>Fusarium decemcellulare species complex</taxon>
    </lineage>
</organism>
<protein>
    <submittedName>
        <fullName evidence="1">Uncharacterized protein</fullName>
    </submittedName>
</protein>
<name>A0A8H4KY55_9HYPO</name>
<comment type="caution">
    <text evidence="1">The sequence shown here is derived from an EMBL/GenBank/DDBJ whole genome shotgun (WGS) entry which is preliminary data.</text>
</comment>